<keyword evidence="1" id="KW-0067">ATP-binding</keyword>
<dbReference type="Pfam" id="PF03702">
    <property type="entry name" value="AnmK"/>
    <property type="match status" value="1"/>
</dbReference>
<organism evidence="2 3">
    <name type="scientific">Lederbergia ruris</name>
    <dbReference type="NCBI Taxonomy" id="217495"/>
    <lineage>
        <taxon>Bacteria</taxon>
        <taxon>Bacillati</taxon>
        <taxon>Bacillota</taxon>
        <taxon>Bacilli</taxon>
        <taxon>Bacillales</taxon>
        <taxon>Bacillaceae</taxon>
        <taxon>Lederbergia</taxon>
    </lineage>
</organism>
<dbReference type="NCBIfam" id="NF007142">
    <property type="entry name" value="PRK09585.2-1"/>
    <property type="match status" value="1"/>
</dbReference>
<dbReference type="CDD" id="cd24050">
    <property type="entry name" value="ASKHA_NBD_ANMK"/>
    <property type="match status" value="1"/>
</dbReference>
<name>A0ABQ4KFQ4_9BACI</name>
<dbReference type="Gene3D" id="3.30.420.40">
    <property type="match status" value="2"/>
</dbReference>
<reference evidence="2 3" key="1">
    <citation type="submission" date="2021-03" db="EMBL/GenBank/DDBJ databases">
        <title>Antimicrobial resistance genes in bacteria isolated from Japanese honey, and their potential for conferring macrolide and lincosamide resistance in the American foulbrood pathogen Paenibacillus larvae.</title>
        <authorList>
            <person name="Okamoto M."/>
            <person name="Kumagai M."/>
            <person name="Kanamori H."/>
            <person name="Takamatsu D."/>
        </authorList>
    </citation>
    <scope>NUCLEOTIDE SEQUENCE [LARGE SCALE GENOMIC DNA]</scope>
    <source>
        <strain evidence="2 3">J8TS2</strain>
    </source>
</reference>
<gene>
    <name evidence="1 2" type="primary">anmK</name>
    <name evidence="2" type="ORF">J8TS2_06250</name>
</gene>
<evidence type="ECO:0000256" key="1">
    <source>
        <dbReference type="HAMAP-Rule" id="MF_01270"/>
    </source>
</evidence>
<evidence type="ECO:0000313" key="2">
    <source>
        <dbReference type="EMBL" id="GIN56306.1"/>
    </source>
</evidence>
<dbReference type="PANTHER" id="PTHR30605">
    <property type="entry name" value="ANHYDRO-N-ACETYLMURAMIC ACID KINASE"/>
    <property type="match status" value="1"/>
</dbReference>
<comment type="function">
    <text evidence="1">Catalyzes the specific phosphorylation of 1,6-anhydro-N-acetylmuramic acid (anhMurNAc) with the simultaneous cleavage of the 1,6-anhydro ring, generating MurNAc-6-P. Is required for the utilization of anhMurNAc either imported from the medium or derived from its own cell wall murein, and thus plays a role in cell wall recycling.</text>
</comment>
<keyword evidence="3" id="KW-1185">Reference proteome</keyword>
<keyword evidence="1 2" id="KW-0418">Kinase</keyword>
<comment type="similarity">
    <text evidence="1">Belongs to the anhydro-N-acetylmuramic acid kinase family.</text>
</comment>
<keyword evidence="1" id="KW-0547">Nucleotide-binding</keyword>
<feature type="binding site" evidence="1">
    <location>
        <begin position="11"/>
        <end position="18"/>
    </location>
    <ligand>
        <name>ATP</name>
        <dbReference type="ChEBI" id="CHEBI:30616"/>
    </ligand>
</feature>
<dbReference type="EC" id="2.7.1.170" evidence="1"/>
<comment type="pathway">
    <text evidence="1">Amino-sugar metabolism; 1,6-anhydro-N-acetylmuramate degradation.</text>
</comment>
<sequence length="380" mass="41417">MSKLAVGLMSGTSIDGIDAALVRINGAGLETEVELLHFITMTFSKKDKETIFQCMDPDRSNVSLVCQLNFRLGYLLAKAVKEVCKQAHLPLEKLDFIASHGQTVYHLPHGGDIYERSTLQIGEPAVIAYETGVSVIANFRSMDMAAGGEGAPLVPYTDYLLYRSDEKGVALQNIGGIGNVTAIPKRGKLDDLLAFDTGPGNMVIDEVCQIIKGQPFDDGGKWAALGQVQHSLVDTWMEMDFFTKQPPKSTGRERFGRSFAEKIIQDHQQLEANDVIATVTYFTAKSIADAYERFIFPKFPIDEMIVGGGGSLNKTLLQFLQRLLPGVVIRTQEDLGFSSEAKEAIAFAILGNETIHHHPANVPKATGASKPVVLGSITWG</sequence>
<dbReference type="HAMAP" id="MF_01270">
    <property type="entry name" value="AnhMurNAc_kinase"/>
    <property type="match status" value="1"/>
</dbReference>
<comment type="catalytic activity">
    <reaction evidence="1">
        <text>1,6-anhydro-N-acetyl-beta-muramate + ATP + H2O = N-acetyl-D-muramate 6-phosphate + ADP + H(+)</text>
        <dbReference type="Rhea" id="RHEA:24952"/>
        <dbReference type="ChEBI" id="CHEBI:15377"/>
        <dbReference type="ChEBI" id="CHEBI:15378"/>
        <dbReference type="ChEBI" id="CHEBI:30616"/>
        <dbReference type="ChEBI" id="CHEBI:58690"/>
        <dbReference type="ChEBI" id="CHEBI:58722"/>
        <dbReference type="ChEBI" id="CHEBI:456216"/>
        <dbReference type="EC" id="2.7.1.170"/>
    </reaction>
</comment>
<dbReference type="GO" id="GO:0016301">
    <property type="term" value="F:kinase activity"/>
    <property type="evidence" value="ECO:0007669"/>
    <property type="project" value="UniProtKB-KW"/>
</dbReference>
<comment type="caution">
    <text evidence="2">The sequence shown here is derived from an EMBL/GenBank/DDBJ whole genome shotgun (WGS) entry which is preliminary data.</text>
</comment>
<protein>
    <recommendedName>
        <fullName evidence="1">Anhydro-N-acetylmuramic acid kinase</fullName>
        <ecNumber evidence="1">2.7.1.170</ecNumber>
    </recommendedName>
    <alternativeName>
        <fullName evidence="1">AnhMurNAc kinase</fullName>
    </alternativeName>
</protein>
<dbReference type="RefSeq" id="WP_212965468.1">
    <property type="nucleotide sequence ID" value="NZ_BORB01000003.1"/>
</dbReference>
<keyword evidence="1" id="KW-0808">Transferase</keyword>
<dbReference type="InterPro" id="IPR043129">
    <property type="entry name" value="ATPase_NBD"/>
</dbReference>
<dbReference type="InterPro" id="IPR005338">
    <property type="entry name" value="Anhydro_N_Ac-Mur_kinase"/>
</dbReference>
<proteinExistence type="inferred from homology"/>
<keyword evidence="1" id="KW-0119">Carbohydrate metabolism</keyword>
<dbReference type="SUPFAM" id="SSF53067">
    <property type="entry name" value="Actin-like ATPase domain"/>
    <property type="match status" value="1"/>
</dbReference>
<dbReference type="NCBIfam" id="NF007148">
    <property type="entry name" value="PRK09585.3-2"/>
    <property type="match status" value="1"/>
</dbReference>
<dbReference type="PANTHER" id="PTHR30605:SF0">
    <property type="entry name" value="ANHYDRO-N-ACETYLMURAMIC ACID KINASE"/>
    <property type="match status" value="1"/>
</dbReference>
<comment type="pathway">
    <text evidence="1">Cell wall biogenesis; peptidoglycan recycling.</text>
</comment>
<accession>A0ABQ4KFQ4</accession>
<dbReference type="Proteomes" id="UP000679950">
    <property type="component" value="Unassembled WGS sequence"/>
</dbReference>
<dbReference type="EMBL" id="BORB01000003">
    <property type="protein sequence ID" value="GIN56306.1"/>
    <property type="molecule type" value="Genomic_DNA"/>
</dbReference>
<evidence type="ECO:0000313" key="3">
    <source>
        <dbReference type="Proteomes" id="UP000679950"/>
    </source>
</evidence>